<feature type="domain" description="HTH cro/C1-type" evidence="1">
    <location>
        <begin position="3"/>
        <end position="45"/>
    </location>
</feature>
<keyword evidence="3" id="KW-1185">Reference proteome</keyword>
<evidence type="ECO:0000259" key="1">
    <source>
        <dbReference type="PROSITE" id="PS50943"/>
    </source>
</evidence>
<proteinExistence type="predicted"/>
<protein>
    <submittedName>
        <fullName evidence="2">Helix-turn-helix transcriptional regulator</fullName>
    </submittedName>
</protein>
<dbReference type="SUPFAM" id="SSF47413">
    <property type="entry name" value="lambda repressor-like DNA-binding domains"/>
    <property type="match status" value="1"/>
</dbReference>
<accession>A0ABS1J6M1</accession>
<dbReference type="Gene3D" id="1.10.260.40">
    <property type="entry name" value="lambda repressor-like DNA-binding domains"/>
    <property type="match status" value="1"/>
</dbReference>
<dbReference type="SUPFAM" id="SSF48452">
    <property type="entry name" value="TPR-like"/>
    <property type="match status" value="2"/>
</dbReference>
<dbReference type="PROSITE" id="PS50943">
    <property type="entry name" value="HTH_CROC1"/>
    <property type="match status" value="1"/>
</dbReference>
<dbReference type="EMBL" id="JAEQNB010000001">
    <property type="protein sequence ID" value="MBL0385928.1"/>
    <property type="molecule type" value="Genomic_DNA"/>
</dbReference>
<reference evidence="2 3" key="1">
    <citation type="submission" date="2021-01" db="EMBL/GenBank/DDBJ databases">
        <title>Tumebacillus sp. strain ITR2 16S ribosomal RNA gene Genome sequencing and assembly.</title>
        <authorList>
            <person name="Kang M."/>
        </authorList>
    </citation>
    <scope>NUCLEOTIDE SEQUENCE [LARGE SCALE GENOMIC DNA]</scope>
    <source>
        <strain evidence="2 3">ITR2</strain>
    </source>
</reference>
<dbReference type="CDD" id="cd00093">
    <property type="entry name" value="HTH_XRE"/>
    <property type="match status" value="1"/>
</dbReference>
<dbReference type="InterPro" id="IPR001387">
    <property type="entry name" value="Cro/C1-type_HTH"/>
</dbReference>
<sequence length="423" mass="48674">MRQSELCEGICSISQLSKIETGKTQIKPDELQAFAKRLGVTVKDLESDSALHAEIQTLTEYAKQAIQLARFDTALSLCKQAIAKSLVLQDRTVYAKMVLFEIYLRIRSESWEALIESSKILLQEEYELETAEWVMFYYCTAQAYQHTGEYSKMLEYLVQVLKYMERTPLDDEEAARAYNVGSNACFFLRRPRDLYRYAKISEKLFLEMGSFHWASVALNNSAHGLLLMGRYEESSEIYEASYQKTLANMINMSCGTSSHNLGCIALLTNNLSQARLYFERALHHYGLEKTLNMFVQAEPSLELATVSVREHKFAEGERWLQDVEAMLPDLPGAKYLYQARIARTRAESCGLQGQSEEQLAHLRHALDIYERHTVWYEAYEVATELAELLEAHREATALDYYRSAIQYHDSFEVACGRKILEHQ</sequence>
<dbReference type="Gene3D" id="1.25.40.10">
    <property type="entry name" value="Tetratricopeptide repeat domain"/>
    <property type="match status" value="2"/>
</dbReference>
<evidence type="ECO:0000313" key="3">
    <source>
        <dbReference type="Proteomes" id="UP000602284"/>
    </source>
</evidence>
<dbReference type="InterPro" id="IPR011990">
    <property type="entry name" value="TPR-like_helical_dom_sf"/>
</dbReference>
<gene>
    <name evidence="2" type="ORF">JJB07_04620</name>
</gene>
<organism evidence="2 3">
    <name type="scientific">Tumebacillus amylolyticus</name>
    <dbReference type="NCBI Taxonomy" id="2801339"/>
    <lineage>
        <taxon>Bacteria</taxon>
        <taxon>Bacillati</taxon>
        <taxon>Bacillota</taxon>
        <taxon>Bacilli</taxon>
        <taxon>Bacillales</taxon>
        <taxon>Alicyclobacillaceae</taxon>
        <taxon>Tumebacillus</taxon>
    </lineage>
</organism>
<dbReference type="Pfam" id="PF01381">
    <property type="entry name" value="HTH_3"/>
    <property type="match status" value="1"/>
</dbReference>
<comment type="caution">
    <text evidence="2">The sequence shown here is derived from an EMBL/GenBank/DDBJ whole genome shotgun (WGS) entry which is preliminary data.</text>
</comment>
<evidence type="ECO:0000313" key="2">
    <source>
        <dbReference type="EMBL" id="MBL0385928.1"/>
    </source>
</evidence>
<dbReference type="Proteomes" id="UP000602284">
    <property type="component" value="Unassembled WGS sequence"/>
</dbReference>
<name>A0ABS1J6M1_9BACL</name>
<dbReference type="InterPro" id="IPR010982">
    <property type="entry name" value="Lambda_DNA-bd_dom_sf"/>
</dbReference>